<accession>A0A6J4V5N8</accession>
<organism evidence="1">
    <name type="scientific">uncultured Thermomicrobiales bacterium</name>
    <dbReference type="NCBI Taxonomy" id="1645740"/>
    <lineage>
        <taxon>Bacteria</taxon>
        <taxon>Pseudomonadati</taxon>
        <taxon>Thermomicrobiota</taxon>
        <taxon>Thermomicrobia</taxon>
        <taxon>Thermomicrobiales</taxon>
        <taxon>environmental samples</taxon>
    </lineage>
</organism>
<gene>
    <name evidence="1" type="ORF">AVDCRST_MAG19-2422</name>
</gene>
<dbReference type="PANTHER" id="PTHR39337:SF1">
    <property type="entry name" value="BLR5642 PROTEIN"/>
    <property type="match status" value="1"/>
</dbReference>
<evidence type="ECO:0008006" key="2">
    <source>
        <dbReference type="Google" id="ProtNLM"/>
    </source>
</evidence>
<dbReference type="Pfam" id="PF04343">
    <property type="entry name" value="DUF488"/>
    <property type="match status" value="1"/>
</dbReference>
<dbReference type="PANTHER" id="PTHR39337">
    <property type="entry name" value="BLR5642 PROTEIN"/>
    <property type="match status" value="1"/>
</dbReference>
<dbReference type="AlphaFoldDB" id="A0A6J4V5N8"/>
<sequence>MARTTTTIDTIYTIGFTKKPAARFFGLLREHDVRCLVDVRLNPGGQLSGFAKRDDLRWFLAELAGCDYRHLPALAPTDAILGDYRADGDWARYVRRFEALMDEREVPAALDRALFAERACCLLCSEATPERCHRRLVGERLARSWAGTEVVHLV</sequence>
<evidence type="ECO:0000313" key="1">
    <source>
        <dbReference type="EMBL" id="CAA9567599.1"/>
    </source>
</evidence>
<reference evidence="1" key="1">
    <citation type="submission" date="2020-02" db="EMBL/GenBank/DDBJ databases">
        <authorList>
            <person name="Meier V. D."/>
        </authorList>
    </citation>
    <scope>NUCLEOTIDE SEQUENCE</scope>
    <source>
        <strain evidence="1">AVDCRST_MAG19</strain>
    </source>
</reference>
<proteinExistence type="predicted"/>
<protein>
    <recommendedName>
        <fullName evidence="2">DUF488 domain-containing protein</fullName>
    </recommendedName>
</protein>
<dbReference type="EMBL" id="CADCWL010000116">
    <property type="protein sequence ID" value="CAA9567599.1"/>
    <property type="molecule type" value="Genomic_DNA"/>
</dbReference>
<dbReference type="InterPro" id="IPR007438">
    <property type="entry name" value="DUF488"/>
</dbReference>
<name>A0A6J4V5N8_9BACT</name>